<reference evidence="1 2" key="1">
    <citation type="journal article" date="2014" name="Agronomy (Basel)">
        <title>A Draft Genome Sequence for Ensete ventricosum, the Drought-Tolerant Tree Against Hunger.</title>
        <authorList>
            <person name="Harrison J."/>
            <person name="Moore K.A."/>
            <person name="Paszkiewicz K."/>
            <person name="Jones T."/>
            <person name="Grant M."/>
            <person name="Ambacheew D."/>
            <person name="Muzemil S."/>
            <person name="Studholme D.J."/>
        </authorList>
    </citation>
    <scope>NUCLEOTIDE SEQUENCE [LARGE SCALE GENOMIC DNA]</scope>
</reference>
<dbReference type="EMBL" id="AMZH03001926">
    <property type="protein sequence ID" value="RRT77461.1"/>
    <property type="molecule type" value="Genomic_DNA"/>
</dbReference>
<protein>
    <submittedName>
        <fullName evidence="1">Uncharacterized protein</fullName>
    </submittedName>
</protein>
<name>A0A427AMQ2_ENSVE</name>
<proteinExistence type="predicted"/>
<evidence type="ECO:0000313" key="2">
    <source>
        <dbReference type="Proteomes" id="UP000287651"/>
    </source>
</evidence>
<dbReference type="Proteomes" id="UP000287651">
    <property type="component" value="Unassembled WGS sequence"/>
</dbReference>
<sequence length="91" mass="10043">MPTICPHRPLPRRATRITELGPHRPFAGPTVRRPAGAFAPAVKYEGAAVVPPSILRPPRMDGRDESVDLSRAADAAGCERVRRLIWLEHVM</sequence>
<evidence type="ECO:0000313" key="1">
    <source>
        <dbReference type="EMBL" id="RRT77461.1"/>
    </source>
</evidence>
<gene>
    <name evidence="1" type="ORF">B296_00021890</name>
</gene>
<accession>A0A427AMQ2</accession>
<comment type="caution">
    <text evidence="1">The sequence shown here is derived from an EMBL/GenBank/DDBJ whole genome shotgun (WGS) entry which is preliminary data.</text>
</comment>
<dbReference type="AlphaFoldDB" id="A0A427AMQ2"/>
<organism evidence="1 2">
    <name type="scientific">Ensete ventricosum</name>
    <name type="common">Abyssinian banana</name>
    <name type="synonym">Musa ensete</name>
    <dbReference type="NCBI Taxonomy" id="4639"/>
    <lineage>
        <taxon>Eukaryota</taxon>
        <taxon>Viridiplantae</taxon>
        <taxon>Streptophyta</taxon>
        <taxon>Embryophyta</taxon>
        <taxon>Tracheophyta</taxon>
        <taxon>Spermatophyta</taxon>
        <taxon>Magnoliopsida</taxon>
        <taxon>Liliopsida</taxon>
        <taxon>Zingiberales</taxon>
        <taxon>Musaceae</taxon>
        <taxon>Ensete</taxon>
    </lineage>
</organism>